<accession>A0A6G0VNR4</accession>
<dbReference type="OrthoDB" id="6625030at2759"/>
<comment type="caution">
    <text evidence="1">The sequence shown here is derived from an EMBL/GenBank/DDBJ whole genome shotgun (WGS) entry which is preliminary data.</text>
</comment>
<dbReference type="EMBL" id="VUJU01013874">
    <property type="protein sequence ID" value="KAF0703486.1"/>
    <property type="molecule type" value="Genomic_DNA"/>
</dbReference>
<evidence type="ECO:0000313" key="2">
    <source>
        <dbReference type="Proteomes" id="UP000478052"/>
    </source>
</evidence>
<name>A0A6G0VNR4_APHCR</name>
<sequence length="128" mass="14984">MSNHITNTLGFIEIQSSHSRKVVWYYYKNLNNKQSYSEFFESMKSSLLETINKHNMHMPIKFNLKLESTYNRLSVENSSENREFKTSAREIYEASNLEAILDDSFTKLLAEEENYCSRGSGFTLQSID</sequence>
<keyword evidence="2" id="KW-1185">Reference proteome</keyword>
<proteinExistence type="predicted"/>
<gene>
    <name evidence="1" type="ORF">FWK35_00037842</name>
</gene>
<organism evidence="1 2">
    <name type="scientific">Aphis craccivora</name>
    <name type="common">Cowpea aphid</name>
    <dbReference type="NCBI Taxonomy" id="307492"/>
    <lineage>
        <taxon>Eukaryota</taxon>
        <taxon>Metazoa</taxon>
        <taxon>Ecdysozoa</taxon>
        <taxon>Arthropoda</taxon>
        <taxon>Hexapoda</taxon>
        <taxon>Insecta</taxon>
        <taxon>Pterygota</taxon>
        <taxon>Neoptera</taxon>
        <taxon>Paraneoptera</taxon>
        <taxon>Hemiptera</taxon>
        <taxon>Sternorrhyncha</taxon>
        <taxon>Aphidomorpha</taxon>
        <taxon>Aphidoidea</taxon>
        <taxon>Aphididae</taxon>
        <taxon>Aphidini</taxon>
        <taxon>Aphis</taxon>
        <taxon>Aphis</taxon>
    </lineage>
</organism>
<protein>
    <submittedName>
        <fullName evidence="1">Uncharacterized protein</fullName>
    </submittedName>
</protein>
<dbReference type="AlphaFoldDB" id="A0A6G0VNR4"/>
<evidence type="ECO:0000313" key="1">
    <source>
        <dbReference type="EMBL" id="KAF0703486.1"/>
    </source>
</evidence>
<feature type="non-terminal residue" evidence="1">
    <location>
        <position position="128"/>
    </location>
</feature>
<dbReference type="Proteomes" id="UP000478052">
    <property type="component" value="Unassembled WGS sequence"/>
</dbReference>
<reference evidence="1 2" key="1">
    <citation type="submission" date="2019-08" db="EMBL/GenBank/DDBJ databases">
        <title>Whole genome of Aphis craccivora.</title>
        <authorList>
            <person name="Voronova N.V."/>
            <person name="Shulinski R.S."/>
            <person name="Bandarenka Y.V."/>
            <person name="Zhorov D.G."/>
            <person name="Warner D."/>
        </authorList>
    </citation>
    <scope>NUCLEOTIDE SEQUENCE [LARGE SCALE GENOMIC DNA]</scope>
    <source>
        <strain evidence="1">180601</strain>
        <tissue evidence="1">Whole Body</tissue>
    </source>
</reference>